<evidence type="ECO:0000256" key="7">
    <source>
        <dbReference type="RuleBase" id="RU362114"/>
    </source>
</evidence>
<dbReference type="Pfam" id="PF23222">
    <property type="entry name" value="RRM_PARP14_1"/>
    <property type="match status" value="1"/>
</dbReference>
<comment type="subcellular location">
    <subcellularLocation>
        <location evidence="1">Nucleus</location>
    </subcellularLocation>
</comment>
<evidence type="ECO:0000259" key="9">
    <source>
        <dbReference type="PROSITE" id="PS51059"/>
    </source>
</evidence>
<evidence type="ECO:0000256" key="6">
    <source>
        <dbReference type="ARBA" id="ARBA00024347"/>
    </source>
</evidence>
<evidence type="ECO:0000256" key="1">
    <source>
        <dbReference type="ARBA" id="ARBA00004123"/>
    </source>
</evidence>
<dbReference type="CDD" id="cd01439">
    <property type="entry name" value="TCCD_inducible_PARP_like"/>
    <property type="match status" value="1"/>
</dbReference>
<dbReference type="PANTHER" id="PTHR14453:SF107">
    <property type="entry name" value="POLY [ADP-RIBOSE] POLYMERASE"/>
    <property type="match status" value="1"/>
</dbReference>
<dbReference type="PROSITE" id="PS51059">
    <property type="entry name" value="PARP_CATALYTIC"/>
    <property type="match status" value="1"/>
</dbReference>
<dbReference type="GO" id="GO:1990404">
    <property type="term" value="F:NAD+-protein mono-ADP-ribosyltransferase activity"/>
    <property type="evidence" value="ECO:0007669"/>
    <property type="project" value="TreeGrafter"/>
</dbReference>
<dbReference type="GeneTree" id="ENSGT00940000154311"/>
<dbReference type="GO" id="GO:0010629">
    <property type="term" value="P:negative regulation of gene expression"/>
    <property type="evidence" value="ECO:0007669"/>
    <property type="project" value="TreeGrafter"/>
</dbReference>
<dbReference type="Gene3D" id="3.40.220.10">
    <property type="entry name" value="Leucine Aminopeptidase, subunit E, domain 1"/>
    <property type="match status" value="3"/>
</dbReference>
<reference evidence="11 12" key="1">
    <citation type="journal article" date="2014" name="Nature">
        <title>The genomic substrate for adaptive radiation in African cichlid fish.</title>
        <authorList>
            <person name="Brawand D."/>
            <person name="Wagner C.E."/>
            <person name="Li Y.I."/>
            <person name="Malinsky M."/>
            <person name="Keller I."/>
            <person name="Fan S."/>
            <person name="Simakov O."/>
            <person name="Ng A.Y."/>
            <person name="Lim Z.W."/>
            <person name="Bezault E."/>
            <person name="Turner-Maier J."/>
            <person name="Johnson J."/>
            <person name="Alcazar R."/>
            <person name="Noh H.J."/>
            <person name="Russell P."/>
            <person name="Aken B."/>
            <person name="Alfoldi J."/>
            <person name="Amemiya C."/>
            <person name="Azzouzi N."/>
            <person name="Baroiller J.F."/>
            <person name="Barloy-Hubler F."/>
            <person name="Berlin A."/>
            <person name="Bloomquist R."/>
            <person name="Carleton K.L."/>
            <person name="Conte M.A."/>
            <person name="D'Cotta H."/>
            <person name="Eshel O."/>
            <person name="Gaffney L."/>
            <person name="Galibert F."/>
            <person name="Gante H.F."/>
            <person name="Gnerre S."/>
            <person name="Greuter L."/>
            <person name="Guyon R."/>
            <person name="Haddad N.S."/>
            <person name="Haerty W."/>
            <person name="Harris R.M."/>
            <person name="Hofmann H.A."/>
            <person name="Hourlier T."/>
            <person name="Hulata G."/>
            <person name="Jaffe D.B."/>
            <person name="Lara M."/>
            <person name="Lee A.P."/>
            <person name="MacCallum I."/>
            <person name="Mwaiko S."/>
            <person name="Nikaido M."/>
            <person name="Nishihara H."/>
            <person name="Ozouf-Costaz C."/>
            <person name="Penman D.J."/>
            <person name="Przybylski D."/>
            <person name="Rakotomanga M."/>
            <person name="Renn S.C.P."/>
            <person name="Ribeiro F.J."/>
            <person name="Ron M."/>
            <person name="Salzburger W."/>
            <person name="Sanchez-Pulido L."/>
            <person name="Santos M.E."/>
            <person name="Searle S."/>
            <person name="Sharpe T."/>
            <person name="Swofford R."/>
            <person name="Tan F.J."/>
            <person name="Williams L."/>
            <person name="Young S."/>
            <person name="Yin S."/>
            <person name="Okada N."/>
            <person name="Kocher T.D."/>
            <person name="Miska E.A."/>
            <person name="Lander E.S."/>
            <person name="Venkatesh B."/>
            <person name="Fernald R.D."/>
            <person name="Meyer A."/>
            <person name="Ponting C.P."/>
            <person name="Streelman J.T."/>
            <person name="Lindblad-Toh K."/>
            <person name="Seehausen O."/>
            <person name="Di Palma F."/>
        </authorList>
    </citation>
    <scope>NUCLEOTIDE SEQUENCE</scope>
</reference>
<dbReference type="FunFam" id="3.90.228.10:FF:000008">
    <property type="entry name" value="Poly [ADP-ribose] polymerase"/>
    <property type="match status" value="1"/>
</dbReference>
<evidence type="ECO:0000256" key="4">
    <source>
        <dbReference type="ARBA" id="ARBA00023027"/>
    </source>
</evidence>
<dbReference type="InterPro" id="IPR052056">
    <property type="entry name" value="Mono-ARTD/PARP"/>
</dbReference>
<evidence type="ECO:0000256" key="8">
    <source>
        <dbReference type="SAM" id="MobiDB-lite"/>
    </source>
</evidence>
<dbReference type="GO" id="GO:0005634">
    <property type="term" value="C:nucleus"/>
    <property type="evidence" value="ECO:0007669"/>
    <property type="project" value="UniProtKB-SubCell"/>
</dbReference>
<dbReference type="PROSITE" id="PS51154">
    <property type="entry name" value="MACRO"/>
    <property type="match status" value="3"/>
</dbReference>
<feature type="compositionally biased region" description="Low complexity" evidence="8">
    <location>
        <begin position="92"/>
        <end position="121"/>
    </location>
</feature>
<dbReference type="InterPro" id="IPR002589">
    <property type="entry name" value="Macro_dom"/>
</dbReference>
<evidence type="ECO:0000313" key="12">
    <source>
        <dbReference type="Proteomes" id="UP000265160"/>
    </source>
</evidence>
<evidence type="ECO:0000259" key="10">
    <source>
        <dbReference type="PROSITE" id="PS51154"/>
    </source>
</evidence>
<dbReference type="Pfam" id="PF00644">
    <property type="entry name" value="PARP"/>
    <property type="match status" value="1"/>
</dbReference>
<proteinExistence type="inferred from homology"/>
<dbReference type="InterPro" id="IPR057051">
    <property type="entry name" value="PARP14_RPM_1"/>
</dbReference>
<name>A0A3P9CYQ6_9CICH</name>
<feature type="domain" description="Macro" evidence="10">
    <location>
        <begin position="576"/>
        <end position="760"/>
    </location>
</feature>
<dbReference type="RefSeq" id="XP_014266148.2">
    <property type="nucleotide sequence ID" value="XM_014410662.3"/>
</dbReference>
<feature type="domain" description="Macro" evidence="10">
    <location>
        <begin position="988"/>
        <end position="1158"/>
    </location>
</feature>
<dbReference type="Ensembl" id="ENSMZET00005028341.1">
    <property type="protein sequence ID" value="ENSMZEP00005027468.1"/>
    <property type="gene ID" value="ENSMZEG00005020476.1"/>
</dbReference>
<dbReference type="Pfam" id="PF01661">
    <property type="entry name" value="Macro"/>
    <property type="match status" value="3"/>
</dbReference>
<dbReference type="KEGG" id="mze:101474616"/>
<dbReference type="GO" id="GO:0003714">
    <property type="term" value="F:transcription corepressor activity"/>
    <property type="evidence" value="ECO:0007669"/>
    <property type="project" value="TreeGrafter"/>
</dbReference>
<organism evidence="11 12">
    <name type="scientific">Maylandia zebra</name>
    <name type="common">zebra mbuna</name>
    <dbReference type="NCBI Taxonomy" id="106582"/>
    <lineage>
        <taxon>Eukaryota</taxon>
        <taxon>Metazoa</taxon>
        <taxon>Chordata</taxon>
        <taxon>Craniata</taxon>
        <taxon>Vertebrata</taxon>
        <taxon>Euteleostomi</taxon>
        <taxon>Actinopterygii</taxon>
        <taxon>Neopterygii</taxon>
        <taxon>Teleostei</taxon>
        <taxon>Neoteleostei</taxon>
        <taxon>Acanthomorphata</taxon>
        <taxon>Ovalentaria</taxon>
        <taxon>Cichlomorphae</taxon>
        <taxon>Cichliformes</taxon>
        <taxon>Cichlidae</taxon>
        <taxon>African cichlids</taxon>
        <taxon>Pseudocrenilabrinae</taxon>
        <taxon>Haplochromini</taxon>
        <taxon>Maylandia</taxon>
        <taxon>Maylandia zebra complex</taxon>
    </lineage>
</organism>
<dbReference type="InterPro" id="IPR012677">
    <property type="entry name" value="Nucleotide-bd_a/b_plait_sf"/>
</dbReference>
<dbReference type="InterPro" id="IPR043472">
    <property type="entry name" value="Macro_dom-like"/>
</dbReference>
<comment type="similarity">
    <text evidence="6">Belongs to the ARTD/PARP family.</text>
</comment>
<dbReference type="InterPro" id="IPR037197">
    <property type="entry name" value="WWE_dom_sf"/>
</dbReference>
<evidence type="ECO:0000256" key="5">
    <source>
        <dbReference type="ARBA" id="ARBA00023242"/>
    </source>
</evidence>
<dbReference type="CDD" id="cd02907">
    <property type="entry name" value="Macro_Af1521_BAL-like"/>
    <property type="match status" value="1"/>
</dbReference>
<reference evidence="11" key="3">
    <citation type="submission" date="2025-09" db="UniProtKB">
        <authorList>
            <consortium name="Ensembl"/>
        </authorList>
    </citation>
    <scope>IDENTIFICATION</scope>
</reference>
<dbReference type="SMART" id="SM00506">
    <property type="entry name" value="A1pp"/>
    <property type="match status" value="3"/>
</dbReference>
<dbReference type="InterPro" id="IPR012317">
    <property type="entry name" value="Poly(ADP-ribose)pol_cat_dom"/>
</dbReference>
<dbReference type="Proteomes" id="UP000265160">
    <property type="component" value="LG3"/>
</dbReference>
<keyword evidence="5" id="KW-0539">Nucleus</keyword>
<keyword evidence="2 7" id="KW-0328">Glycosyltransferase</keyword>
<feature type="domain" description="PARP catalytic" evidence="9">
    <location>
        <begin position="1405"/>
        <end position="1598"/>
    </location>
</feature>
<dbReference type="SUPFAM" id="SSF52949">
    <property type="entry name" value="Macro domain-like"/>
    <property type="match status" value="3"/>
</dbReference>
<dbReference type="EC" id="2.4.2.-" evidence="7"/>
<accession>A0A3P9CYQ6</accession>
<evidence type="ECO:0000256" key="3">
    <source>
        <dbReference type="ARBA" id="ARBA00022679"/>
    </source>
</evidence>
<keyword evidence="3 7" id="KW-0808">Transferase</keyword>
<dbReference type="GO" id="GO:0003950">
    <property type="term" value="F:NAD+ poly-ADP-ribosyltransferase activity"/>
    <property type="evidence" value="ECO:0007669"/>
    <property type="project" value="UniProtKB-UniRule"/>
</dbReference>
<dbReference type="SUPFAM" id="SSF56399">
    <property type="entry name" value="ADP-ribosylation"/>
    <property type="match status" value="1"/>
</dbReference>
<protein>
    <recommendedName>
        <fullName evidence="7">Poly [ADP-ribose] polymerase</fullName>
        <shortName evidence="7">PARP</shortName>
        <ecNumber evidence="7">2.4.2.-</ecNumber>
    </recommendedName>
</protein>
<feature type="region of interest" description="Disordered" evidence="8">
    <location>
        <begin position="84"/>
        <end position="126"/>
    </location>
</feature>
<dbReference type="Gene3D" id="3.30.720.50">
    <property type="match status" value="1"/>
</dbReference>
<dbReference type="GO" id="GO:0070212">
    <property type="term" value="P:protein poly-ADP-ribosylation"/>
    <property type="evidence" value="ECO:0007669"/>
    <property type="project" value="TreeGrafter"/>
</dbReference>
<evidence type="ECO:0000313" key="11">
    <source>
        <dbReference type="Ensembl" id="ENSMZEP00005027468.1"/>
    </source>
</evidence>
<dbReference type="PANTHER" id="PTHR14453">
    <property type="entry name" value="PARP/ZINC FINGER CCCH TYPE DOMAIN CONTAINING PROTEIN"/>
    <property type="match status" value="1"/>
</dbReference>
<evidence type="ECO:0000256" key="2">
    <source>
        <dbReference type="ARBA" id="ARBA00022676"/>
    </source>
</evidence>
<dbReference type="Gene3D" id="3.90.228.10">
    <property type="match status" value="1"/>
</dbReference>
<dbReference type="Gene3D" id="3.30.70.330">
    <property type="match status" value="1"/>
</dbReference>
<sequence>MGDIYKYPVFFECSKLSAEQRKRIENYFHIRRKSGGGECGSVTHVNDKVYSVAFKERDAQQRVLQKSRHEFNFPDCTLVLTLRDSPGPPISSPTSSSSPGQPVSPKLDVSSSQNQSSPASSLTLSGEEYEPSIDSYLLRYLSECPKAGKELETELFSVGCSAQLFPDKVLVRRDQPCAADVNWKAEVDKVFDGYLSHYEVDPRNVKALLQSLNSPKTTDEVKVYSELGLTVVVGRQPKVNAKLLEVKGIRGKLGSASGESEKQNSIRRLGEAKLRLLWREIEQGLREHFPEVKATQGDEGQLTLAGTVEEILKAGQLVSDKEKLVLDRTVSDKSPHFFSFLRKVYGGPRVLGDFLGVGDKVEIELRDTELLFFALSAGKLDDAEKNLQEKFKDVRFEVPNCSIVPLELREKLNSKTNKMNQGQCRAQVVFTSDSIVYLVGHSKEVEELSDIVTQFILDQASVEGHVALPFPELLELLPDLLQLFKCDSSEVTLRPLTSSSRPVVLLEGPSGKVTEFRNKLGPLLQSLVRDRVSISMPGAVRFFEGLAGRNTLVSVGQSYKCLIQLEEQNHVSRKNSGVTKYNLCDGLQVLVCQGDITTQWADALVNAANEDLEHGGGVAAALSKAGGPQVQIECRAMVKQIGKIPTGDVAMTTGGNLKCKKLLHAVGPVNGKCGGKERMLLEKTVSSALNLAEMKKFTSIAMPCISSGLFCVPLTVCAEAIATAVKEFGSQGGRSLSKIILIDKKVEVVKAMRDACDRILRGTSTELQPNASGPNTAGQATAGSTGCCVQVEIVQGTLENQQVDVLVSPMVAHDPVSSRVGSGLLKVIGPQMIAKFHQEAGGVTLPGEIVLVENLPPLQCKAVVFLNLISWDNNQNGTAVQVLRQGIRKILASCQIRGFSSVAFPVLGTGAVLQFPHSVASRVLLEEVGEFEKNRINSPPFLVRVVIHPSDKDSSKAFQSVQGNLHLRGFTNDINPDQESFYRHVSLSDHEVTAMLGAVKVQMLRGDILNGGTDVIVNTTDFSHSSGVSKAIVTAAGPSVQAELAQRIPSEWMVTTGPGMLGCKEIIHVGFKCDPQLIRKYCKKILVHCENKGYNSVSFPAINTGVGGMSYDKACKAMLDGIAAAIAKMKPSSLSLIRIVIMEQPVFQAFRKELENRFGQITPCRISLREKAKQKLKKWQKKQSNFFSSMGPQEKTFASSKPQQAMIRVISCDPYITKTIQSELERILQKHLIKREVDVQEFSALEPMELEAVQAKIRVFGISLEHKKHQQNAGNTVRPEARAQTGSGKDVYVLEGLKEDVLSVTELIGRATQEALFKDFQDKEEAITALNVQWSLKGINGAWQEVSLRDNYMLEYAHTRDKIFLDIDAPDGSRVTVNLKTQEATNGVTGMTYKLKRIESGALEMPVKWDPMQEELFMKVELQPTSQEYREIAQGFLKTAKFNICKIERVQNLYLWNAYSVCKQRIFAKNGQAELGEKTLYHGTTAESCQCIERDRFDRGHAGKHAAKYGKGVYFAVNAAYSANGFSPADKSGLKRMYVVRVLTGRYTVGKSSMISPPPRGSDPTDCYDSLVDNQQQPSMFVIFHDDQAYPEYLITFK</sequence>
<keyword evidence="4 7" id="KW-0520">NAD</keyword>
<keyword evidence="12" id="KW-1185">Reference proteome</keyword>
<dbReference type="GO" id="GO:0005737">
    <property type="term" value="C:cytoplasm"/>
    <property type="evidence" value="ECO:0007669"/>
    <property type="project" value="TreeGrafter"/>
</dbReference>
<feature type="domain" description="Macro" evidence="10">
    <location>
        <begin position="778"/>
        <end position="966"/>
    </location>
</feature>
<reference evidence="11" key="2">
    <citation type="submission" date="2025-08" db="UniProtKB">
        <authorList>
            <consortium name="Ensembl"/>
        </authorList>
    </citation>
    <scope>IDENTIFICATION</scope>
</reference>